<evidence type="ECO:0000313" key="1">
    <source>
        <dbReference type="EMBL" id="EKR54535.1"/>
    </source>
</evidence>
<sequence length="44" mass="5515">MEKSIFIKRFYQFVLMKTEENLLFNKSYYRLHLVFDFQKIYGKG</sequence>
<proteinExistence type="predicted"/>
<dbReference type="EMBL" id="AHNR02000045">
    <property type="protein sequence ID" value="EKR54535.1"/>
    <property type="molecule type" value="Genomic_DNA"/>
</dbReference>
<evidence type="ECO:0000313" key="2">
    <source>
        <dbReference type="Proteomes" id="UP000001340"/>
    </source>
</evidence>
<reference evidence="1 2" key="1">
    <citation type="submission" date="2012-10" db="EMBL/GenBank/DDBJ databases">
        <authorList>
            <person name="Harkins D.M."/>
            <person name="Durkin A.S."/>
            <person name="Brinkac L.M."/>
            <person name="Haft D.H."/>
            <person name="Selengut J.D."/>
            <person name="Sanka R."/>
            <person name="DePew J."/>
            <person name="Purushe J."/>
            <person name="Chanthongthip A."/>
            <person name="Lattana O."/>
            <person name="Phetsouvanh R."/>
            <person name="Newton P.N."/>
            <person name="Vinetz J.M."/>
            <person name="Sutton G.G."/>
            <person name="Nierman W.C."/>
            <person name="Fouts D.E."/>
        </authorList>
    </citation>
    <scope>NUCLEOTIDE SEQUENCE [LARGE SCALE GENOMIC DNA]</scope>
    <source>
        <strain evidence="1 2">UI 12758</strain>
    </source>
</reference>
<dbReference type="AlphaFoldDB" id="A0A0E2D4N7"/>
<organism evidence="1 2">
    <name type="scientific">Leptospira interrogans str. UI 12758</name>
    <dbReference type="NCBI Taxonomy" id="1049938"/>
    <lineage>
        <taxon>Bacteria</taxon>
        <taxon>Pseudomonadati</taxon>
        <taxon>Spirochaetota</taxon>
        <taxon>Spirochaetia</taxon>
        <taxon>Leptospirales</taxon>
        <taxon>Leptospiraceae</taxon>
        <taxon>Leptospira</taxon>
    </lineage>
</organism>
<accession>A0A0E2D4N7</accession>
<gene>
    <name evidence="1" type="ORF">LEP1GSC105_2945</name>
</gene>
<comment type="caution">
    <text evidence="1">The sequence shown here is derived from an EMBL/GenBank/DDBJ whole genome shotgun (WGS) entry which is preliminary data.</text>
</comment>
<name>A0A0E2D4N7_LEPIR</name>
<protein>
    <submittedName>
        <fullName evidence="1">Uncharacterized protein</fullName>
    </submittedName>
</protein>
<dbReference type="Proteomes" id="UP000001340">
    <property type="component" value="Unassembled WGS sequence"/>
</dbReference>